<keyword evidence="8" id="KW-0449">Lipoprotein</keyword>
<evidence type="ECO:0000256" key="3">
    <source>
        <dbReference type="ARBA" id="ARBA00008725"/>
    </source>
</evidence>
<comment type="subcellular location">
    <subcellularLocation>
        <location evidence="2">Cell membrane</location>
        <topology evidence="2">Lipid-anchor</topology>
    </subcellularLocation>
</comment>
<evidence type="ECO:0000313" key="11">
    <source>
        <dbReference type="EMBL" id="GIO42589.1"/>
    </source>
</evidence>
<evidence type="ECO:0000256" key="7">
    <source>
        <dbReference type="ARBA" id="ARBA00023139"/>
    </source>
</evidence>
<organism evidence="11 12">
    <name type="scientific">Paenibacillus apis</name>
    <dbReference type="NCBI Taxonomy" id="1792174"/>
    <lineage>
        <taxon>Bacteria</taxon>
        <taxon>Bacillati</taxon>
        <taxon>Bacillota</taxon>
        <taxon>Bacilli</taxon>
        <taxon>Bacillales</taxon>
        <taxon>Paenibacillaceae</taxon>
        <taxon>Paenibacillus</taxon>
    </lineage>
</organism>
<keyword evidence="12" id="KW-1185">Reference proteome</keyword>
<sequence>MAKQAGEIIVKIILSIAAVCGIAFAGLVIYGFTALMGIDQFNSALILIGTGAAAIFVILFMFITSRLHRILRWSLLGIIIIAALASAGHEVWKAYYNSIPVVSDQEVDMDHYMPFREGSKLAELSEPSSLKLTSELPRLDGATALYPLYAAFAQAVYPEREYSYKDSEVMVNTTPEAYKNLIEGKVDLIFAAAPSEPQKAAARRNGLELKLTPIGREAFVFFVNADNPVEGLTTEQLLGIYSGEITNWSEVGGENKEIRAFQRPEGSGSQTMLQKIMEGRELAEAPSEDVVSGMGGIIQRTADYRNHKNALGFSFLFYATEMVRNGDIRLLEMDGVTPNRMTIVNGDYPLASEFYAVTAGSDNPNVDKLIEWILSPQGQELIEKTGYTPLQSGR</sequence>
<evidence type="ECO:0000256" key="2">
    <source>
        <dbReference type="ARBA" id="ARBA00004193"/>
    </source>
</evidence>
<evidence type="ECO:0000256" key="6">
    <source>
        <dbReference type="ARBA" id="ARBA00022729"/>
    </source>
</evidence>
<protein>
    <recommendedName>
        <fullName evidence="10">PBP domain-containing protein</fullName>
    </recommendedName>
</protein>
<keyword evidence="7" id="KW-0564">Palmitate</keyword>
<dbReference type="AlphaFoldDB" id="A0A919Y101"/>
<feature type="domain" description="PBP" evidence="10">
    <location>
        <begin position="139"/>
        <end position="376"/>
    </location>
</feature>
<keyword evidence="9" id="KW-0472">Membrane</keyword>
<dbReference type="GO" id="GO:0006817">
    <property type="term" value="P:phosphate ion transport"/>
    <property type="evidence" value="ECO:0007669"/>
    <property type="project" value="UniProtKB-KW"/>
</dbReference>
<keyword evidence="5" id="KW-0813">Transport</keyword>
<comment type="function">
    <text evidence="1">Part of the ABC transporter complex PstSACB involved in phosphate import.</text>
</comment>
<dbReference type="GO" id="GO:0005886">
    <property type="term" value="C:plasma membrane"/>
    <property type="evidence" value="ECO:0007669"/>
    <property type="project" value="UniProtKB-SubCell"/>
</dbReference>
<comment type="subunit">
    <text evidence="4">The complex is composed of two ATP-binding proteins (PstB), two transmembrane proteins (PstC and PstA) and a solute-binding protein (PstS).</text>
</comment>
<comment type="caution">
    <text evidence="11">The sequence shown here is derived from an EMBL/GenBank/DDBJ whole genome shotgun (WGS) entry which is preliminary data.</text>
</comment>
<keyword evidence="9" id="KW-0812">Transmembrane</keyword>
<feature type="transmembrane region" description="Helical" evidence="9">
    <location>
        <begin position="44"/>
        <end position="63"/>
    </location>
</feature>
<dbReference type="Gene3D" id="3.40.190.10">
    <property type="entry name" value="Periplasmic binding protein-like II"/>
    <property type="match status" value="2"/>
</dbReference>
<dbReference type="Proteomes" id="UP000678895">
    <property type="component" value="Unassembled WGS sequence"/>
</dbReference>
<evidence type="ECO:0000256" key="8">
    <source>
        <dbReference type="ARBA" id="ARBA00023288"/>
    </source>
</evidence>
<name>A0A919Y101_9BACL</name>
<dbReference type="Pfam" id="PF12849">
    <property type="entry name" value="PBP_like_2"/>
    <property type="match status" value="1"/>
</dbReference>
<dbReference type="SUPFAM" id="SSF53850">
    <property type="entry name" value="Periplasmic binding protein-like II"/>
    <property type="match status" value="1"/>
</dbReference>
<dbReference type="EMBL" id="BORS01000007">
    <property type="protein sequence ID" value="GIO42589.1"/>
    <property type="molecule type" value="Genomic_DNA"/>
</dbReference>
<evidence type="ECO:0000256" key="9">
    <source>
        <dbReference type="SAM" id="Phobius"/>
    </source>
</evidence>
<evidence type="ECO:0000256" key="5">
    <source>
        <dbReference type="ARBA" id="ARBA00022592"/>
    </source>
</evidence>
<evidence type="ECO:0000259" key="10">
    <source>
        <dbReference type="Pfam" id="PF12849"/>
    </source>
</evidence>
<gene>
    <name evidence="11" type="ORF">J41TS4_23470</name>
</gene>
<evidence type="ECO:0000256" key="4">
    <source>
        <dbReference type="ARBA" id="ARBA00011529"/>
    </source>
</evidence>
<comment type="similarity">
    <text evidence="3">Belongs to the PstS family.</text>
</comment>
<evidence type="ECO:0000313" key="12">
    <source>
        <dbReference type="Proteomes" id="UP000678895"/>
    </source>
</evidence>
<dbReference type="InterPro" id="IPR024370">
    <property type="entry name" value="PBP_domain"/>
</dbReference>
<dbReference type="RefSeq" id="WP_301627381.1">
    <property type="nucleotide sequence ID" value="NZ_BORS01000007.1"/>
</dbReference>
<keyword evidence="9" id="KW-1133">Transmembrane helix</keyword>
<keyword evidence="6" id="KW-0732">Signal</keyword>
<proteinExistence type="inferred from homology"/>
<keyword evidence="5" id="KW-0592">Phosphate transport</keyword>
<dbReference type="PANTHER" id="PTHR30570:SF1">
    <property type="entry name" value="PHOSPHATE-BINDING PROTEIN PSTS"/>
    <property type="match status" value="1"/>
</dbReference>
<evidence type="ECO:0000256" key="1">
    <source>
        <dbReference type="ARBA" id="ARBA00002841"/>
    </source>
</evidence>
<dbReference type="PANTHER" id="PTHR30570">
    <property type="entry name" value="PERIPLASMIC PHOSPHATE BINDING COMPONENT OF PHOSPHATE ABC TRANSPORTER"/>
    <property type="match status" value="1"/>
</dbReference>
<feature type="transmembrane region" description="Helical" evidence="9">
    <location>
        <begin position="70"/>
        <end position="88"/>
    </location>
</feature>
<dbReference type="InterPro" id="IPR050811">
    <property type="entry name" value="Phosphate_ABC_transporter"/>
</dbReference>
<accession>A0A919Y101</accession>
<feature type="transmembrane region" description="Helical" evidence="9">
    <location>
        <begin position="12"/>
        <end position="38"/>
    </location>
</feature>
<reference evidence="11" key="1">
    <citation type="submission" date="2021-03" db="EMBL/GenBank/DDBJ databases">
        <title>Antimicrobial resistance genes in bacteria isolated from Japanese honey, and their potential for conferring macrolide and lincosamide resistance in the American foulbrood pathogen Paenibacillus larvae.</title>
        <authorList>
            <person name="Okamoto M."/>
            <person name="Kumagai M."/>
            <person name="Kanamori H."/>
            <person name="Takamatsu D."/>
        </authorList>
    </citation>
    <scope>NUCLEOTIDE SEQUENCE</scope>
    <source>
        <strain evidence="11">J41TS4</strain>
    </source>
</reference>